<accession>A0A7C9HY05</accession>
<dbReference type="RefSeq" id="WP_157458881.1">
    <property type="nucleotide sequence ID" value="NZ_WQLB01000009.1"/>
</dbReference>
<dbReference type="EMBL" id="WQLB01000009">
    <property type="protein sequence ID" value="MVN86830.1"/>
    <property type="molecule type" value="Genomic_DNA"/>
</dbReference>
<evidence type="ECO:0000313" key="1">
    <source>
        <dbReference type="EMBL" id="MVN86830.1"/>
    </source>
</evidence>
<sequence length="69" mass="7309">MTTSDFGRDAAEYFAGLHYNALRGGGASSEEAARAATTAIKNYLHQSGCSANTIEDIATGLEDKLRARN</sequence>
<proteinExistence type="predicted"/>
<name>A0A7C9HY05_9DEIO</name>
<dbReference type="AlphaFoldDB" id="A0A7C9HY05"/>
<protein>
    <submittedName>
        <fullName evidence="1">Uncharacterized protein</fullName>
    </submittedName>
</protein>
<gene>
    <name evidence="1" type="ORF">GO986_08645</name>
</gene>
<keyword evidence="2" id="KW-1185">Reference proteome</keyword>
<evidence type="ECO:0000313" key="2">
    <source>
        <dbReference type="Proteomes" id="UP000483286"/>
    </source>
</evidence>
<comment type="caution">
    <text evidence="1">The sequence shown here is derived from an EMBL/GenBank/DDBJ whole genome shotgun (WGS) entry which is preliminary data.</text>
</comment>
<reference evidence="1 2" key="1">
    <citation type="submission" date="2019-12" db="EMBL/GenBank/DDBJ databases">
        <title>Deinococcus sp. HMF7620 Genome sequencing and assembly.</title>
        <authorList>
            <person name="Kang H."/>
            <person name="Kim H."/>
            <person name="Joh K."/>
        </authorList>
    </citation>
    <scope>NUCLEOTIDE SEQUENCE [LARGE SCALE GENOMIC DNA]</scope>
    <source>
        <strain evidence="1 2">HMF7620</strain>
    </source>
</reference>
<dbReference type="Proteomes" id="UP000483286">
    <property type="component" value="Unassembled WGS sequence"/>
</dbReference>
<organism evidence="1 2">
    <name type="scientific">Deinococcus arboris</name>
    <dbReference type="NCBI Taxonomy" id="2682977"/>
    <lineage>
        <taxon>Bacteria</taxon>
        <taxon>Thermotogati</taxon>
        <taxon>Deinococcota</taxon>
        <taxon>Deinococci</taxon>
        <taxon>Deinococcales</taxon>
        <taxon>Deinococcaceae</taxon>
        <taxon>Deinococcus</taxon>
    </lineage>
</organism>